<dbReference type="KEGG" id="pmrn:116958316"/>
<organism evidence="13 14">
    <name type="scientific">Petromyzon marinus</name>
    <name type="common">Sea lamprey</name>
    <dbReference type="NCBI Taxonomy" id="7757"/>
    <lineage>
        <taxon>Eukaryota</taxon>
        <taxon>Metazoa</taxon>
        <taxon>Chordata</taxon>
        <taxon>Craniata</taxon>
        <taxon>Vertebrata</taxon>
        <taxon>Cyclostomata</taxon>
        <taxon>Hyperoartia</taxon>
        <taxon>Petromyzontiformes</taxon>
        <taxon>Petromyzontidae</taxon>
        <taxon>Petromyzon</taxon>
    </lineage>
</organism>
<keyword evidence="8" id="KW-0472">Membrane</keyword>
<keyword evidence="9" id="KW-0675">Receptor</keyword>
<evidence type="ECO:0000256" key="1">
    <source>
        <dbReference type="ARBA" id="ARBA00004167"/>
    </source>
</evidence>
<dbReference type="Gene3D" id="2.60.40.10">
    <property type="entry name" value="Immunoglobulins"/>
    <property type="match status" value="2"/>
</dbReference>
<dbReference type="InterPro" id="IPR011641">
    <property type="entry name" value="Tyr-kin_ephrin_A/B_rcpt-like"/>
</dbReference>
<name>A0AAJ7UI33_PETMA</name>
<dbReference type="GO" id="GO:0005886">
    <property type="term" value="C:plasma membrane"/>
    <property type="evidence" value="ECO:0007669"/>
    <property type="project" value="TreeGrafter"/>
</dbReference>
<evidence type="ECO:0000313" key="13">
    <source>
        <dbReference type="Proteomes" id="UP001318040"/>
    </source>
</evidence>
<dbReference type="RefSeq" id="XP_032836755.1">
    <property type="nucleotide sequence ID" value="XM_032980864.1"/>
</dbReference>
<feature type="region of interest" description="Disordered" evidence="10">
    <location>
        <begin position="397"/>
        <end position="452"/>
    </location>
</feature>
<keyword evidence="4" id="KW-0677">Repeat</keyword>
<feature type="compositionally biased region" description="Basic residues" evidence="10">
    <location>
        <begin position="418"/>
        <end position="432"/>
    </location>
</feature>
<keyword evidence="7" id="KW-1133">Transmembrane helix</keyword>
<dbReference type="GO" id="GO:0007411">
    <property type="term" value="P:axon guidance"/>
    <property type="evidence" value="ECO:0007669"/>
    <property type="project" value="TreeGrafter"/>
</dbReference>
<dbReference type="SUPFAM" id="SSF49265">
    <property type="entry name" value="Fibronectin type III"/>
    <property type="match status" value="1"/>
</dbReference>
<keyword evidence="3 11" id="KW-0732">Signal</keyword>
<dbReference type="PROSITE" id="PS50853">
    <property type="entry name" value="FN3"/>
    <property type="match status" value="1"/>
</dbReference>
<dbReference type="Pfam" id="PF00041">
    <property type="entry name" value="fn3"/>
    <property type="match status" value="1"/>
</dbReference>
<protein>
    <submittedName>
        <fullName evidence="14">Ephrin type-B receptor 1-like</fullName>
    </submittedName>
</protein>
<dbReference type="GO" id="GO:0030425">
    <property type="term" value="C:dendrite"/>
    <property type="evidence" value="ECO:0007669"/>
    <property type="project" value="TreeGrafter"/>
</dbReference>
<sequence length="452" mass="46878">MMVLVVWRWCGAPGAGVPGGVPGAGAGAGGGGGSLVRGSCVRLAEEWGPVLRRCTPEGAWSGPVGPGRCACSPGASPDQSLSSCQLCAVGLYKAEGGLGGCGPCPARSHAVSLGATACACEPGYYRADTDGAHLACTGVPSEPRALSVTPLTASPTATATAAAATAAAAVALEWLPPADTGGRDDLRYNVICRACPLASPRSRHSGTGGSGTGAGAGCIRCDSHLSFWPGRLDLPGTRVEVAGLAPLTLYALEVQALNGVSALSPLPPRSATAQYSLPAAESMPAVPIMHQEESGPQSLTLVWPPPDHPVLGYQLCYYIKGQDRHGNASRLLEVPTARAEVRGLSPATVYAFRVRSVTPGGGYGQLSGEMYFQTEAAGGARRWRRWRRWRHGANGRDGRGVRISHPGLGEGRVDRRPCVGRRGSRPRRHRCGHSPLLLQAEKRPEAASVRDE</sequence>
<dbReference type="Pfam" id="PF07699">
    <property type="entry name" value="Ephrin_rec_like"/>
    <property type="match status" value="1"/>
</dbReference>
<dbReference type="GO" id="GO:0005005">
    <property type="term" value="F:transmembrane-ephrin receptor activity"/>
    <property type="evidence" value="ECO:0007669"/>
    <property type="project" value="TreeGrafter"/>
</dbReference>
<dbReference type="FunFam" id="2.10.50.10:FF:000001">
    <property type="entry name" value="Ephrin type-A receptor 5"/>
    <property type="match status" value="1"/>
</dbReference>
<feature type="domain" description="Fibronectin type-III" evidence="12">
    <location>
        <begin position="283"/>
        <end position="377"/>
    </location>
</feature>
<evidence type="ECO:0000256" key="6">
    <source>
        <dbReference type="ARBA" id="ARBA00022840"/>
    </source>
</evidence>
<dbReference type="InterPro" id="IPR003961">
    <property type="entry name" value="FN3_dom"/>
</dbReference>
<dbReference type="CDD" id="cd00063">
    <property type="entry name" value="FN3"/>
    <property type="match status" value="1"/>
</dbReference>
<keyword evidence="6" id="KW-0067">ATP-binding</keyword>
<evidence type="ECO:0000256" key="11">
    <source>
        <dbReference type="SAM" id="SignalP"/>
    </source>
</evidence>
<feature type="signal peptide" evidence="11">
    <location>
        <begin position="1"/>
        <end position="16"/>
    </location>
</feature>
<evidence type="ECO:0000256" key="2">
    <source>
        <dbReference type="ARBA" id="ARBA00022692"/>
    </source>
</evidence>
<dbReference type="InterPro" id="IPR050449">
    <property type="entry name" value="Ephrin_rcpt_TKs"/>
</dbReference>
<dbReference type="Proteomes" id="UP001318040">
    <property type="component" value="Chromosome 75"/>
</dbReference>
<keyword evidence="5" id="KW-0547">Nucleotide-binding</keyword>
<evidence type="ECO:0000256" key="9">
    <source>
        <dbReference type="ARBA" id="ARBA00023170"/>
    </source>
</evidence>
<dbReference type="GO" id="GO:0005524">
    <property type="term" value="F:ATP binding"/>
    <property type="evidence" value="ECO:0007669"/>
    <property type="project" value="UniProtKB-KW"/>
</dbReference>
<evidence type="ECO:0000256" key="7">
    <source>
        <dbReference type="ARBA" id="ARBA00022989"/>
    </source>
</evidence>
<dbReference type="InterPro" id="IPR009030">
    <property type="entry name" value="Growth_fac_rcpt_cys_sf"/>
</dbReference>
<evidence type="ECO:0000259" key="12">
    <source>
        <dbReference type="PROSITE" id="PS50853"/>
    </source>
</evidence>
<dbReference type="PANTHER" id="PTHR46877:SF15">
    <property type="entry name" value="EPHRIN TYPE-B RECEPTOR 6"/>
    <property type="match status" value="1"/>
</dbReference>
<evidence type="ECO:0000256" key="8">
    <source>
        <dbReference type="ARBA" id="ARBA00023136"/>
    </source>
</evidence>
<dbReference type="Gene3D" id="2.10.50.10">
    <property type="entry name" value="Tumor Necrosis Factor Receptor, subunit A, domain 2"/>
    <property type="match status" value="1"/>
</dbReference>
<evidence type="ECO:0000256" key="10">
    <source>
        <dbReference type="SAM" id="MobiDB-lite"/>
    </source>
</evidence>
<feature type="chain" id="PRO_5042574363" evidence="11">
    <location>
        <begin position="17"/>
        <end position="452"/>
    </location>
</feature>
<comment type="subcellular location">
    <subcellularLocation>
        <location evidence="1">Membrane</location>
        <topology evidence="1">Single-pass membrane protein</topology>
    </subcellularLocation>
</comment>
<evidence type="ECO:0000256" key="4">
    <source>
        <dbReference type="ARBA" id="ARBA00022737"/>
    </source>
</evidence>
<dbReference type="AlphaFoldDB" id="A0AAJ7UI33"/>
<dbReference type="SUPFAM" id="SSF57184">
    <property type="entry name" value="Growth factor receptor domain"/>
    <property type="match status" value="1"/>
</dbReference>
<proteinExistence type="predicted"/>
<accession>A0AAJ7UI33</accession>
<evidence type="ECO:0000256" key="3">
    <source>
        <dbReference type="ARBA" id="ARBA00022729"/>
    </source>
</evidence>
<reference evidence="14" key="1">
    <citation type="submission" date="2025-08" db="UniProtKB">
        <authorList>
            <consortium name="RefSeq"/>
        </authorList>
    </citation>
    <scope>IDENTIFICATION</scope>
    <source>
        <tissue evidence="14">Sperm</tissue>
    </source>
</reference>
<keyword evidence="2" id="KW-0812">Transmembrane</keyword>
<dbReference type="InterPro" id="IPR013783">
    <property type="entry name" value="Ig-like_fold"/>
</dbReference>
<keyword evidence="13" id="KW-1185">Reference proteome</keyword>
<dbReference type="SMART" id="SM00060">
    <property type="entry name" value="FN3"/>
    <property type="match status" value="2"/>
</dbReference>
<feature type="compositionally biased region" description="Basic and acidic residues" evidence="10">
    <location>
        <begin position="440"/>
        <end position="452"/>
    </location>
</feature>
<evidence type="ECO:0000256" key="5">
    <source>
        <dbReference type="ARBA" id="ARBA00022741"/>
    </source>
</evidence>
<evidence type="ECO:0000313" key="14">
    <source>
        <dbReference type="RefSeq" id="XP_032836755.1"/>
    </source>
</evidence>
<gene>
    <name evidence="14" type="primary">LOC116958316</name>
</gene>
<dbReference type="PANTHER" id="PTHR46877">
    <property type="entry name" value="EPH RECEPTOR A5"/>
    <property type="match status" value="1"/>
</dbReference>
<dbReference type="InterPro" id="IPR036116">
    <property type="entry name" value="FN3_sf"/>
</dbReference>